<evidence type="ECO:0000313" key="2">
    <source>
        <dbReference type="EMBL" id="SKM69133.1"/>
    </source>
</evidence>
<gene>
    <name evidence="2" type="ORF">SAMEA2259716_04806</name>
</gene>
<feature type="compositionally biased region" description="Basic and acidic residues" evidence="1">
    <location>
        <begin position="1"/>
        <end position="10"/>
    </location>
</feature>
<organism evidence="2 3">
    <name type="scientific">Mycobacteroides abscessus subsp. massiliense</name>
    <dbReference type="NCBI Taxonomy" id="1962118"/>
    <lineage>
        <taxon>Bacteria</taxon>
        <taxon>Bacillati</taxon>
        <taxon>Actinomycetota</taxon>
        <taxon>Actinomycetes</taxon>
        <taxon>Mycobacteriales</taxon>
        <taxon>Mycobacteriaceae</taxon>
        <taxon>Mycobacteroides</taxon>
        <taxon>Mycobacteroides abscessus</taxon>
    </lineage>
</organism>
<dbReference type="AlphaFoldDB" id="A0A1U1C2U0"/>
<accession>A0A1U1C2U0</accession>
<sequence>MSAHSGRTEADEPTTFGRGPGRRRRSAPGPVYDAYAVNGAINRPCPTCQALPMQYCQGPNGALRKSPCQKRLSERQES</sequence>
<name>A0A1U1C2U0_9MYCO</name>
<feature type="region of interest" description="Disordered" evidence="1">
    <location>
        <begin position="1"/>
        <end position="30"/>
    </location>
</feature>
<evidence type="ECO:0000313" key="3">
    <source>
        <dbReference type="Proteomes" id="UP000190074"/>
    </source>
</evidence>
<protein>
    <submittedName>
        <fullName evidence="2">Uncharacterized protein</fullName>
    </submittedName>
</protein>
<evidence type="ECO:0000256" key="1">
    <source>
        <dbReference type="SAM" id="MobiDB-lite"/>
    </source>
</evidence>
<reference evidence="2 3" key="1">
    <citation type="submission" date="2016-11" db="EMBL/GenBank/DDBJ databases">
        <authorList>
            <consortium name="Pathogen Informatics"/>
        </authorList>
    </citation>
    <scope>NUCLEOTIDE SEQUENCE [LARGE SCALE GENOMIC DNA]</scope>
    <source>
        <strain evidence="2 3">911</strain>
    </source>
</reference>
<dbReference type="RefSeq" id="WP_131830257.1">
    <property type="nucleotide sequence ID" value="NZ_FVMT01000011.1"/>
</dbReference>
<dbReference type="Proteomes" id="UP000190074">
    <property type="component" value="Unassembled WGS sequence"/>
</dbReference>
<proteinExistence type="predicted"/>
<dbReference type="EMBL" id="FVGW01000012">
    <property type="protein sequence ID" value="SKM69133.1"/>
    <property type="molecule type" value="Genomic_DNA"/>
</dbReference>